<dbReference type="PANTHER" id="PTHR23240:SF8">
    <property type="entry name" value="PROTEIN ARTEMIS"/>
    <property type="match status" value="1"/>
</dbReference>
<comment type="similarity">
    <text evidence="2">Belongs to the DNA repair metallo-beta-lactamase (DRMBL) family.</text>
</comment>
<dbReference type="SUPFAM" id="SSF56281">
    <property type="entry name" value="Metallo-hydrolase/oxidoreductase"/>
    <property type="match status" value="1"/>
</dbReference>
<dbReference type="GO" id="GO:0006303">
    <property type="term" value="P:double-strand break repair via nonhomologous end joining"/>
    <property type="evidence" value="ECO:0007669"/>
    <property type="project" value="TreeGrafter"/>
</dbReference>
<feature type="domain" description="Metallo-beta-lactamase" evidence="15">
    <location>
        <begin position="27"/>
        <end position="203"/>
    </location>
</feature>
<evidence type="ECO:0000256" key="11">
    <source>
        <dbReference type="ARBA" id="ARBA00039759"/>
    </source>
</evidence>
<evidence type="ECO:0000313" key="17">
    <source>
        <dbReference type="Proteomes" id="UP001280581"/>
    </source>
</evidence>
<feature type="region of interest" description="Disordered" evidence="13">
    <location>
        <begin position="516"/>
        <end position="572"/>
    </location>
</feature>
<evidence type="ECO:0000256" key="7">
    <source>
        <dbReference type="ARBA" id="ARBA00022839"/>
    </source>
</evidence>
<comment type="caution">
    <text evidence="16">The sequence shown here is derived from an EMBL/GenBank/DDBJ whole genome shotgun (WGS) entry which is preliminary data.</text>
</comment>
<dbReference type="Gene3D" id="3.60.15.10">
    <property type="entry name" value="Ribonuclease Z/Hydroxyacylglutathione hydrolase-like"/>
    <property type="match status" value="1"/>
</dbReference>
<accession>A0AAN6LPU9</accession>
<evidence type="ECO:0000256" key="9">
    <source>
        <dbReference type="ARBA" id="ARBA00023204"/>
    </source>
</evidence>
<dbReference type="GO" id="GO:0006310">
    <property type="term" value="P:DNA recombination"/>
    <property type="evidence" value="ECO:0007669"/>
    <property type="project" value="UniProtKB-KW"/>
</dbReference>
<dbReference type="Pfam" id="PF12706">
    <property type="entry name" value="Lactamase_B_2"/>
    <property type="match status" value="1"/>
</dbReference>
<dbReference type="PANTHER" id="PTHR23240">
    <property type="entry name" value="DNA CROSS-LINK REPAIR PROTEIN PSO2/SNM1-RELATED"/>
    <property type="match status" value="1"/>
</dbReference>
<reference evidence="16 17" key="1">
    <citation type="submission" date="2021-02" db="EMBL/GenBank/DDBJ databases">
        <title>Genome assembly of Pseudopithomyces chartarum.</title>
        <authorList>
            <person name="Jauregui R."/>
            <person name="Singh J."/>
            <person name="Voisey C."/>
        </authorList>
    </citation>
    <scope>NUCLEOTIDE SEQUENCE [LARGE SCALE GENOMIC DNA]</scope>
    <source>
        <strain evidence="16 17">AGR01</strain>
    </source>
</reference>
<evidence type="ECO:0000256" key="6">
    <source>
        <dbReference type="ARBA" id="ARBA00022801"/>
    </source>
</evidence>
<evidence type="ECO:0000256" key="2">
    <source>
        <dbReference type="ARBA" id="ARBA00010304"/>
    </source>
</evidence>
<evidence type="ECO:0000256" key="3">
    <source>
        <dbReference type="ARBA" id="ARBA00022722"/>
    </source>
</evidence>
<dbReference type="InterPro" id="IPR001279">
    <property type="entry name" value="Metallo-B-lactamas"/>
</dbReference>
<dbReference type="InterPro" id="IPR011084">
    <property type="entry name" value="DRMBL"/>
</dbReference>
<dbReference type="GO" id="GO:0005634">
    <property type="term" value="C:nucleus"/>
    <property type="evidence" value="ECO:0007669"/>
    <property type="project" value="UniProtKB-SubCell"/>
</dbReference>
<comment type="subcellular location">
    <subcellularLocation>
        <location evidence="1">Nucleus</location>
    </subcellularLocation>
</comment>
<proteinExistence type="inferred from homology"/>
<keyword evidence="9" id="KW-0234">DNA repair</keyword>
<keyword evidence="7" id="KW-0269">Exonuclease</keyword>
<feature type="region of interest" description="Disordered" evidence="13">
    <location>
        <begin position="585"/>
        <end position="631"/>
    </location>
</feature>
<evidence type="ECO:0000256" key="4">
    <source>
        <dbReference type="ARBA" id="ARBA00022759"/>
    </source>
</evidence>
<feature type="compositionally biased region" description="Basic and acidic residues" evidence="13">
    <location>
        <begin position="516"/>
        <end position="531"/>
    </location>
</feature>
<feature type="domain" description="DNA repair metallo-beta-lactamase" evidence="14">
    <location>
        <begin position="434"/>
        <end position="477"/>
    </location>
</feature>
<dbReference type="GO" id="GO:0004519">
    <property type="term" value="F:endonuclease activity"/>
    <property type="evidence" value="ECO:0007669"/>
    <property type="project" value="UniProtKB-KW"/>
</dbReference>
<keyword evidence="5" id="KW-0227">DNA damage</keyword>
<dbReference type="GO" id="GO:0000723">
    <property type="term" value="P:telomere maintenance"/>
    <property type="evidence" value="ECO:0007669"/>
    <property type="project" value="TreeGrafter"/>
</dbReference>
<evidence type="ECO:0000256" key="1">
    <source>
        <dbReference type="ARBA" id="ARBA00004123"/>
    </source>
</evidence>
<evidence type="ECO:0000256" key="10">
    <source>
        <dbReference type="ARBA" id="ARBA00023242"/>
    </source>
</evidence>
<dbReference type="AlphaFoldDB" id="A0AAN6LPU9"/>
<dbReference type="InterPro" id="IPR036866">
    <property type="entry name" value="RibonucZ/Hydroxyglut_hydro"/>
</dbReference>
<dbReference type="Pfam" id="PF07522">
    <property type="entry name" value="DRMBL"/>
    <property type="match status" value="1"/>
</dbReference>
<keyword evidence="6" id="KW-0378">Hydrolase</keyword>
<gene>
    <name evidence="16" type="ORF">GRF29_164g875942</name>
</gene>
<evidence type="ECO:0000259" key="14">
    <source>
        <dbReference type="Pfam" id="PF07522"/>
    </source>
</evidence>
<keyword evidence="10" id="KW-0539">Nucleus</keyword>
<name>A0AAN6LPU9_9PLEO</name>
<dbReference type="Proteomes" id="UP001280581">
    <property type="component" value="Unassembled WGS sequence"/>
</dbReference>
<evidence type="ECO:0000313" key="16">
    <source>
        <dbReference type="EMBL" id="KAK3201852.1"/>
    </source>
</evidence>
<keyword evidence="8" id="KW-0233">DNA recombination</keyword>
<feature type="compositionally biased region" description="Basic and acidic residues" evidence="13">
    <location>
        <begin position="585"/>
        <end position="595"/>
    </location>
</feature>
<evidence type="ECO:0000256" key="8">
    <source>
        <dbReference type="ARBA" id="ARBA00023172"/>
    </source>
</evidence>
<feature type="compositionally biased region" description="Basic and acidic residues" evidence="13">
    <location>
        <begin position="610"/>
        <end position="620"/>
    </location>
</feature>
<evidence type="ECO:0000256" key="12">
    <source>
        <dbReference type="ARBA" id="ARBA00042677"/>
    </source>
</evidence>
<keyword evidence="3" id="KW-0540">Nuclease</keyword>
<dbReference type="EMBL" id="WVTA01000015">
    <property type="protein sequence ID" value="KAK3201852.1"/>
    <property type="molecule type" value="Genomic_DNA"/>
</dbReference>
<dbReference type="GO" id="GO:0003684">
    <property type="term" value="F:damaged DNA binding"/>
    <property type="evidence" value="ECO:0007669"/>
    <property type="project" value="TreeGrafter"/>
</dbReference>
<dbReference type="GO" id="GO:0036297">
    <property type="term" value="P:interstrand cross-link repair"/>
    <property type="evidence" value="ECO:0007669"/>
    <property type="project" value="TreeGrafter"/>
</dbReference>
<keyword evidence="4" id="KW-0255">Endonuclease</keyword>
<organism evidence="16 17">
    <name type="scientific">Pseudopithomyces chartarum</name>
    <dbReference type="NCBI Taxonomy" id="1892770"/>
    <lineage>
        <taxon>Eukaryota</taxon>
        <taxon>Fungi</taxon>
        <taxon>Dikarya</taxon>
        <taxon>Ascomycota</taxon>
        <taxon>Pezizomycotina</taxon>
        <taxon>Dothideomycetes</taxon>
        <taxon>Pleosporomycetidae</taxon>
        <taxon>Pleosporales</taxon>
        <taxon>Massarineae</taxon>
        <taxon>Didymosphaeriaceae</taxon>
        <taxon>Pseudopithomyces</taxon>
    </lineage>
</organism>
<evidence type="ECO:0000259" key="15">
    <source>
        <dbReference type="Pfam" id="PF12706"/>
    </source>
</evidence>
<protein>
    <recommendedName>
        <fullName evidence="11">Protein artemis</fullName>
    </recommendedName>
    <alternativeName>
        <fullName evidence="12">DNA cross-link repair 1C protein</fullName>
    </alternativeName>
</protein>
<dbReference type="GO" id="GO:0035312">
    <property type="term" value="F:5'-3' DNA exonuclease activity"/>
    <property type="evidence" value="ECO:0007669"/>
    <property type="project" value="TreeGrafter"/>
</dbReference>
<evidence type="ECO:0000256" key="5">
    <source>
        <dbReference type="ARBA" id="ARBA00022763"/>
    </source>
</evidence>
<evidence type="ECO:0000256" key="13">
    <source>
        <dbReference type="SAM" id="MobiDB-lite"/>
    </source>
</evidence>
<sequence length="666" mass="74786">MSTFKGIVAEFPHIRIDYFRHQPGHKAPLACFLSHVHSDHLAGLESLRAPFVYCSSATREILLRLEKYHYRINFAQKKLESRTITYDRSMRKLAKPLPLDTPTIIELAPGNVIHVTLIDANHCIGAVMFLIQGHGKAILYTGDIRAEQWWVNSLVQNPVLLPYTLGTRRLDCMYLDTTFATKSQPYREFQSKAEGIRQLLEQVAHYPEDTVFYFHSWTFGYENVWIALSTFLQSRIHLDQYRARLYGSLSSLDSKLLREVGLDVRSDNTFLRNSGLDVREAPALCGFKNGNRVQPGCLTSKTNTRIHSCERGAGCLVMDHDKEGQVVHIIPIVTHVKDTNLDVEELGIGGGKGDLDQKEELETGTAFDIEKIMELCRKDIQDQQLLSKISNLLQDAIREGKGTIDLASDLASTHESQEANVSLGNISTILSSHVKESQEKSSRLNRTIRFPYSRHSSFYELCHLVDAFKPMDLVPCTVDEKIWDPERSMRHLFGPFCSGDTFCHDKEMMKIYEARREKESYERHTQDRSEGETQSNGAAQGTELDCSGLGIPGEGSNARPARPAERVINSGDSNSCRVTAEAIATREETNTEARVPEASAAAPEPSPNLEGKRSAKEPPHTAKVQRHKRLKSSRIAYQAALGMNGLTWADLGGLVSARSHHEEEEL</sequence>
<keyword evidence="17" id="KW-1185">Reference proteome</keyword>